<dbReference type="SFLD" id="SFLDG01114">
    <property type="entry name" value="phosphomethylpyrimidine_syntha"/>
    <property type="match status" value="1"/>
</dbReference>
<dbReference type="NCBIfam" id="NF009895">
    <property type="entry name" value="PRK13352.1"/>
    <property type="match status" value="1"/>
</dbReference>
<evidence type="ECO:0000256" key="5">
    <source>
        <dbReference type="ARBA" id="ARBA00022833"/>
    </source>
</evidence>
<keyword evidence="7" id="KW-0411">Iron-sulfur</keyword>
<evidence type="ECO:0000256" key="3">
    <source>
        <dbReference type="ARBA" id="ARBA00022691"/>
    </source>
</evidence>
<keyword evidence="2" id="KW-0004">4Fe-4S</keyword>
<dbReference type="SFLD" id="SFLDF00407">
    <property type="entry name" value="phosphomethylpyrimidine_syntha"/>
    <property type="match status" value="1"/>
</dbReference>
<proteinExistence type="predicted"/>
<protein>
    <recommendedName>
        <fullName evidence="10">ThiC-associated domain-containing protein</fullName>
    </recommendedName>
</protein>
<comment type="caution">
    <text evidence="9">The sequence shown here is derived from an EMBL/GenBank/DDBJ whole genome shotgun (WGS) entry which is preliminary data.</text>
</comment>
<dbReference type="Gene3D" id="6.10.250.620">
    <property type="match status" value="1"/>
</dbReference>
<sequence length="386" mass="42827">EPPIGIGKGLLVKINANIGSSKTVCNIEGEVEKAKIAVKYGADTVMDLSTGVTEIDVKTIRKKILDEVKVPLGTVPIYQIALRAIEKKGAIIHMDEDDMFKVIEEQAKEGVDFFTIHVGVTKEIVNYLVDHPRTMGIVSRGGTFHASWILEHNKENPFNKNYDYLLDMAKEYDFTLSLGDGMRPGGIFDSTDYAQIQELLEISKLVKRAWDKDIQVMVEGPGHIPANEVERNIKMQKSLCNEAPFYVLGPLVTDIAPGYDEIVSAIGGVLAGLAGADYLCYVTPSEHLGLPNKEEVKRGVIASKIAAHAVNIAKYGTRASNWDYKMDIARKNLDWQEMINLSIDPELAREVHFRNGAKESDEVCSMCGEFCAIKILKEALEKKKKE</sequence>
<comment type="cofactor">
    <cofactor evidence="1">
        <name>[4Fe-4S] cluster</name>
        <dbReference type="ChEBI" id="CHEBI:49883"/>
    </cofactor>
</comment>
<gene>
    <name evidence="9" type="ORF">S01H4_16623</name>
</gene>
<evidence type="ECO:0000256" key="1">
    <source>
        <dbReference type="ARBA" id="ARBA00001966"/>
    </source>
</evidence>
<evidence type="ECO:0000256" key="8">
    <source>
        <dbReference type="ARBA" id="ARBA00023239"/>
    </source>
</evidence>
<dbReference type="GO" id="GO:0046872">
    <property type="term" value="F:metal ion binding"/>
    <property type="evidence" value="ECO:0007669"/>
    <property type="project" value="UniProtKB-KW"/>
</dbReference>
<keyword evidence="6" id="KW-0408">Iron</keyword>
<dbReference type="EMBL" id="BART01007294">
    <property type="protein sequence ID" value="GAG55851.1"/>
    <property type="molecule type" value="Genomic_DNA"/>
</dbReference>
<evidence type="ECO:0000256" key="7">
    <source>
        <dbReference type="ARBA" id="ARBA00023014"/>
    </source>
</evidence>
<keyword evidence="5" id="KW-0862">Zinc</keyword>
<evidence type="ECO:0000256" key="4">
    <source>
        <dbReference type="ARBA" id="ARBA00022723"/>
    </source>
</evidence>
<dbReference type="SFLD" id="SFLDS00113">
    <property type="entry name" value="Radical_SAM_Phosphomethylpyrim"/>
    <property type="match status" value="1"/>
</dbReference>
<dbReference type="Gene3D" id="3.20.20.540">
    <property type="entry name" value="Radical SAM ThiC family, central domain"/>
    <property type="match status" value="1"/>
</dbReference>
<dbReference type="AlphaFoldDB" id="X1A6M8"/>
<dbReference type="PANTHER" id="PTHR30557">
    <property type="entry name" value="THIAMINE BIOSYNTHESIS PROTEIN THIC"/>
    <property type="match status" value="1"/>
</dbReference>
<organism evidence="9">
    <name type="scientific">marine sediment metagenome</name>
    <dbReference type="NCBI Taxonomy" id="412755"/>
    <lineage>
        <taxon>unclassified sequences</taxon>
        <taxon>metagenomes</taxon>
        <taxon>ecological metagenomes</taxon>
    </lineage>
</organism>
<reference evidence="9" key="1">
    <citation type="journal article" date="2014" name="Front. Microbiol.">
        <title>High frequency of phylogenetically diverse reductive dehalogenase-homologous genes in deep subseafloor sedimentary metagenomes.</title>
        <authorList>
            <person name="Kawai M."/>
            <person name="Futagami T."/>
            <person name="Toyoda A."/>
            <person name="Takaki Y."/>
            <person name="Nishi S."/>
            <person name="Hori S."/>
            <person name="Arai W."/>
            <person name="Tsubouchi T."/>
            <person name="Morono Y."/>
            <person name="Uchiyama I."/>
            <person name="Ito T."/>
            <person name="Fujiyama A."/>
            <person name="Inagaki F."/>
            <person name="Takami H."/>
        </authorList>
    </citation>
    <scope>NUCLEOTIDE SEQUENCE</scope>
    <source>
        <strain evidence="9">Expedition CK06-06</strain>
    </source>
</reference>
<evidence type="ECO:0000256" key="2">
    <source>
        <dbReference type="ARBA" id="ARBA00022485"/>
    </source>
</evidence>
<dbReference type="GO" id="GO:0016829">
    <property type="term" value="F:lyase activity"/>
    <property type="evidence" value="ECO:0007669"/>
    <property type="project" value="UniProtKB-KW"/>
</dbReference>
<name>X1A6M8_9ZZZZ</name>
<dbReference type="NCBIfam" id="TIGR00190">
    <property type="entry name" value="thiC"/>
    <property type="match status" value="1"/>
</dbReference>
<dbReference type="InterPro" id="IPR038521">
    <property type="entry name" value="ThiC/Bza_core_dom"/>
</dbReference>
<dbReference type="FunFam" id="3.20.20.540:FF:000001">
    <property type="entry name" value="Phosphomethylpyrimidine synthase"/>
    <property type="match status" value="1"/>
</dbReference>
<dbReference type="GO" id="GO:0051539">
    <property type="term" value="F:4 iron, 4 sulfur cluster binding"/>
    <property type="evidence" value="ECO:0007669"/>
    <property type="project" value="UniProtKB-KW"/>
</dbReference>
<dbReference type="PANTHER" id="PTHR30557:SF1">
    <property type="entry name" value="PHOSPHOMETHYLPYRIMIDINE SYNTHASE, CHLOROPLASTIC"/>
    <property type="match status" value="1"/>
</dbReference>
<feature type="non-terminal residue" evidence="9">
    <location>
        <position position="1"/>
    </location>
</feature>
<accession>X1A6M8</accession>
<dbReference type="Pfam" id="PF01964">
    <property type="entry name" value="ThiC_Rad_SAM"/>
    <property type="match status" value="1"/>
</dbReference>
<keyword evidence="4" id="KW-0479">Metal-binding</keyword>
<keyword evidence="3" id="KW-0949">S-adenosyl-L-methionine</keyword>
<dbReference type="GO" id="GO:0009228">
    <property type="term" value="P:thiamine biosynthetic process"/>
    <property type="evidence" value="ECO:0007669"/>
    <property type="project" value="InterPro"/>
</dbReference>
<keyword evidence="8" id="KW-0456">Lyase</keyword>
<evidence type="ECO:0000256" key="6">
    <source>
        <dbReference type="ARBA" id="ARBA00023004"/>
    </source>
</evidence>
<evidence type="ECO:0008006" key="10">
    <source>
        <dbReference type="Google" id="ProtNLM"/>
    </source>
</evidence>
<evidence type="ECO:0000313" key="9">
    <source>
        <dbReference type="EMBL" id="GAG55851.1"/>
    </source>
</evidence>
<dbReference type="InterPro" id="IPR002817">
    <property type="entry name" value="ThiC/BzaA/B"/>
</dbReference>